<accession>A0ABS5FKF0</accession>
<dbReference type="InterPro" id="IPR013096">
    <property type="entry name" value="Cupin_2"/>
</dbReference>
<reference evidence="3" key="1">
    <citation type="journal article" date="2021" name="ISME J.">
        <title>Evolutionary origin and ecological implication of a unique nif island in free-living Bradyrhizobium lineages.</title>
        <authorList>
            <person name="Tao J."/>
        </authorList>
    </citation>
    <scope>NUCLEOTIDE SEQUENCE [LARGE SCALE GENOMIC DNA]</scope>
    <source>
        <strain evidence="3">SZCCT0434</strain>
    </source>
</reference>
<organism evidence="2 3">
    <name type="scientific">Bradyrhizobium jicamae</name>
    <dbReference type="NCBI Taxonomy" id="280332"/>
    <lineage>
        <taxon>Bacteria</taxon>
        <taxon>Pseudomonadati</taxon>
        <taxon>Pseudomonadota</taxon>
        <taxon>Alphaproteobacteria</taxon>
        <taxon>Hyphomicrobiales</taxon>
        <taxon>Nitrobacteraceae</taxon>
        <taxon>Bradyrhizobium</taxon>
    </lineage>
</organism>
<sequence length="158" mass="17064">MLQQAVNFRVNPSEETIRVGPLVVRFLITGENSSGSISAFELIVPAGQRLPGPAHSHDHYEETIYGIDGVMTWTVNGKQVDVGPGQALCIPRGAVHRFDNHGDRDVKALCVITPAAQGPQYFRECAEAIDQAAGGPPDRAKMAEIMRRHGLTLALPQA</sequence>
<name>A0ABS5FKF0_9BRAD</name>
<dbReference type="PANTHER" id="PTHR36440">
    <property type="entry name" value="PUTATIVE (AFU_ORTHOLOGUE AFUA_8G07350)-RELATED"/>
    <property type="match status" value="1"/>
</dbReference>
<feature type="domain" description="Cupin type-2" evidence="1">
    <location>
        <begin position="51"/>
        <end position="111"/>
    </location>
</feature>
<proteinExistence type="predicted"/>
<dbReference type="Gene3D" id="2.60.120.10">
    <property type="entry name" value="Jelly Rolls"/>
    <property type="match status" value="1"/>
</dbReference>
<dbReference type="PANTHER" id="PTHR36440:SF1">
    <property type="entry name" value="PUTATIVE (AFU_ORTHOLOGUE AFUA_8G07350)-RELATED"/>
    <property type="match status" value="1"/>
</dbReference>
<evidence type="ECO:0000313" key="2">
    <source>
        <dbReference type="EMBL" id="MBR0797267.1"/>
    </source>
</evidence>
<dbReference type="InterPro" id="IPR011051">
    <property type="entry name" value="RmlC_Cupin_sf"/>
</dbReference>
<dbReference type="Pfam" id="PF07883">
    <property type="entry name" value="Cupin_2"/>
    <property type="match status" value="1"/>
</dbReference>
<comment type="caution">
    <text evidence="2">The sequence shown here is derived from an EMBL/GenBank/DDBJ whole genome shotgun (WGS) entry which is preliminary data.</text>
</comment>
<evidence type="ECO:0000313" key="3">
    <source>
        <dbReference type="Proteomes" id="UP001315278"/>
    </source>
</evidence>
<dbReference type="Proteomes" id="UP001315278">
    <property type="component" value="Unassembled WGS sequence"/>
</dbReference>
<evidence type="ECO:0000259" key="1">
    <source>
        <dbReference type="Pfam" id="PF07883"/>
    </source>
</evidence>
<dbReference type="RefSeq" id="WP_212493220.1">
    <property type="nucleotide sequence ID" value="NZ_JAFCJH010000017.1"/>
</dbReference>
<dbReference type="InterPro" id="IPR014710">
    <property type="entry name" value="RmlC-like_jellyroll"/>
</dbReference>
<dbReference type="SUPFAM" id="SSF51182">
    <property type="entry name" value="RmlC-like cupins"/>
    <property type="match status" value="1"/>
</dbReference>
<dbReference type="InterPro" id="IPR053146">
    <property type="entry name" value="QDO-like"/>
</dbReference>
<keyword evidence="3" id="KW-1185">Reference proteome</keyword>
<protein>
    <submittedName>
        <fullName evidence="2">Cupin domain-containing protein</fullName>
    </submittedName>
</protein>
<dbReference type="EMBL" id="JAFCJH010000017">
    <property type="protein sequence ID" value="MBR0797267.1"/>
    <property type="molecule type" value="Genomic_DNA"/>
</dbReference>
<gene>
    <name evidence="2" type="ORF">JQ615_17895</name>
</gene>